<comment type="caution">
    <text evidence="2">The sequence shown here is derived from an EMBL/GenBank/DDBJ whole genome shotgun (WGS) entry which is preliminary data.</text>
</comment>
<feature type="region of interest" description="Disordered" evidence="1">
    <location>
        <begin position="1"/>
        <end position="23"/>
    </location>
</feature>
<dbReference type="Proteomes" id="UP000410049">
    <property type="component" value="Unassembled WGS sequence"/>
</dbReference>
<organism evidence="2 3">
    <name type="scientific">Bifidobacterium myosotis</name>
    <dbReference type="NCBI Taxonomy" id="1630166"/>
    <lineage>
        <taxon>Bacteria</taxon>
        <taxon>Bacillati</taxon>
        <taxon>Actinomycetota</taxon>
        <taxon>Actinomycetes</taxon>
        <taxon>Bifidobacteriales</taxon>
        <taxon>Bifidobacteriaceae</taxon>
        <taxon>Bifidobacterium</taxon>
    </lineage>
</organism>
<evidence type="ECO:0000313" key="2">
    <source>
        <dbReference type="EMBL" id="KAA8827222.1"/>
    </source>
</evidence>
<reference evidence="2 3" key="1">
    <citation type="journal article" date="2019" name="Syst. Appl. Microbiol.">
        <title>Characterization of Bifidobacterium species in feaces of the Egyptian fruit bat: Description of B. vespertilionis sp. nov. and B. rousetti sp. nov.</title>
        <authorList>
            <person name="Modesto M."/>
            <person name="Satti M."/>
            <person name="Watanabe K."/>
            <person name="Puglisi E."/>
            <person name="Morelli L."/>
            <person name="Huang C.-H."/>
            <person name="Liou J.-S."/>
            <person name="Miyashita M."/>
            <person name="Tamura T."/>
            <person name="Saito S."/>
            <person name="Mori K."/>
            <person name="Huang L."/>
            <person name="Sciavilla P."/>
            <person name="Sandri C."/>
            <person name="Spiezio C."/>
            <person name="Vitali F."/>
            <person name="Cavalieri D."/>
            <person name="Perpetuini G."/>
            <person name="Tofalo R."/>
            <person name="Bonetti A."/>
            <person name="Arita M."/>
            <person name="Mattarelli P."/>
        </authorList>
    </citation>
    <scope>NUCLEOTIDE SEQUENCE [LARGE SCALE GENOMIC DNA]</scope>
    <source>
        <strain evidence="2 3">RST17</strain>
    </source>
</reference>
<dbReference type="RefSeq" id="WP_150379691.1">
    <property type="nucleotide sequence ID" value="NZ_RZUH01000007.1"/>
</dbReference>
<protein>
    <submittedName>
        <fullName evidence="2">Uncharacterized protein</fullName>
    </submittedName>
</protein>
<feature type="region of interest" description="Disordered" evidence="1">
    <location>
        <begin position="45"/>
        <end position="77"/>
    </location>
</feature>
<accession>A0A5M9ZK04</accession>
<proteinExistence type="predicted"/>
<evidence type="ECO:0000313" key="3">
    <source>
        <dbReference type="Proteomes" id="UP000410049"/>
    </source>
</evidence>
<dbReference type="InterPro" id="IPR046489">
    <property type="entry name" value="DUF6582"/>
</dbReference>
<dbReference type="EMBL" id="RZUH01000007">
    <property type="protein sequence ID" value="KAA8827222.1"/>
    <property type="molecule type" value="Genomic_DNA"/>
</dbReference>
<gene>
    <name evidence="2" type="ORF">EMO91_09225</name>
</gene>
<dbReference type="Pfam" id="PF20223">
    <property type="entry name" value="DUF6582"/>
    <property type="match status" value="1"/>
</dbReference>
<dbReference type="AlphaFoldDB" id="A0A5M9ZK04"/>
<feature type="compositionally biased region" description="Basic residues" evidence="1">
    <location>
        <begin position="1"/>
        <end position="13"/>
    </location>
</feature>
<evidence type="ECO:0000256" key="1">
    <source>
        <dbReference type="SAM" id="MobiDB-lite"/>
    </source>
</evidence>
<sequence length="77" mass="8865">MAKLTSRKRKRLHNSSFAIPSKRKYPIDTANRARNALARVAQYGSSAEKSQVRKAVHRKYPSIQVSGLTTKRKRRKK</sequence>
<name>A0A5M9ZK04_9BIFI</name>